<evidence type="ECO:0000256" key="1">
    <source>
        <dbReference type="SAM" id="MobiDB-lite"/>
    </source>
</evidence>
<dbReference type="Proteomes" id="UP001222325">
    <property type="component" value="Unassembled WGS sequence"/>
</dbReference>
<proteinExistence type="predicted"/>
<sequence>MQIIRPLPYVAQPASTRLGVFTDVFGLARSLGLEAGADETLLPPPAALFPPLIAPPSAAAAPGGDAEALAPTTTLRNLAILGTPPTVKTLPLDAAPVLGNAFALHRATPATASSTTPSGNAGTPPVIAVDAPEATTPPRHLPATPTAHTTGSSGSTGPPRRRKFSLLSVPRMTPFRVLPENVHFDGSPLAGPSSPRTPARGPRINPVPPTPASPCPVRPPAADLVPATRAEAVSSDVQVLIATIGAAQSPATDLVPVTRTEAAPSDVEASEQDEVEALTTALSLMSLSGGAPSAAPGGLLTASTSRMSIAEFGPPPAACLDVALLGPRAKKDQQRWGIGAPGEVSLLAGWEGIQLPPLKRSEYPGAKDYEVMAVAAAEDAGVMAAGTDSGEADEATGATEETDKEEAEATTGQQDVVDPFALAPMNKEMRSIARYATRLPLDAMSAGLRRPREQIPLELLKPMEGTGVTRIALKKLQVGPPPKKVALPIFKPPSNTQLRKPKTKAAVVSLLPSGKENGGRTSVDPITRPPSVAPSVGPPSAIPGRARAPSADATVTVRPPSAASNMRPPSRATRFPVFVRAGPPTAAPLPRLTGADPRAPSPAPAPPPASLIAPRGRYSAAQKGKARAP</sequence>
<reference evidence="2" key="1">
    <citation type="submission" date="2023-03" db="EMBL/GenBank/DDBJ databases">
        <title>Massive genome expansion in bonnet fungi (Mycena s.s.) driven by repeated elements and novel gene families across ecological guilds.</title>
        <authorList>
            <consortium name="Lawrence Berkeley National Laboratory"/>
            <person name="Harder C.B."/>
            <person name="Miyauchi S."/>
            <person name="Viragh M."/>
            <person name="Kuo A."/>
            <person name="Thoen E."/>
            <person name="Andreopoulos B."/>
            <person name="Lu D."/>
            <person name="Skrede I."/>
            <person name="Drula E."/>
            <person name="Henrissat B."/>
            <person name="Morin E."/>
            <person name="Kohler A."/>
            <person name="Barry K."/>
            <person name="LaButti K."/>
            <person name="Morin E."/>
            <person name="Salamov A."/>
            <person name="Lipzen A."/>
            <person name="Mereny Z."/>
            <person name="Hegedus B."/>
            <person name="Baldrian P."/>
            <person name="Stursova M."/>
            <person name="Weitz H."/>
            <person name="Taylor A."/>
            <person name="Grigoriev I.V."/>
            <person name="Nagy L.G."/>
            <person name="Martin F."/>
            <person name="Kauserud H."/>
        </authorList>
    </citation>
    <scope>NUCLEOTIDE SEQUENCE</scope>
    <source>
        <strain evidence="2">CBHHK173m</strain>
    </source>
</reference>
<feature type="compositionally biased region" description="Low complexity" evidence="1">
    <location>
        <begin position="143"/>
        <end position="158"/>
    </location>
</feature>
<feature type="region of interest" description="Disordered" evidence="1">
    <location>
        <begin position="386"/>
        <end position="413"/>
    </location>
</feature>
<feature type="compositionally biased region" description="Acidic residues" evidence="1">
    <location>
        <begin position="390"/>
        <end position="408"/>
    </location>
</feature>
<feature type="compositionally biased region" description="Pro residues" evidence="1">
    <location>
        <begin position="527"/>
        <end position="541"/>
    </location>
</feature>
<accession>A0AAD6TZX2</accession>
<feature type="region of interest" description="Disordered" evidence="1">
    <location>
        <begin position="512"/>
        <end position="629"/>
    </location>
</feature>
<feature type="region of interest" description="Disordered" evidence="1">
    <location>
        <begin position="183"/>
        <end position="217"/>
    </location>
</feature>
<evidence type="ECO:0000313" key="3">
    <source>
        <dbReference type="Proteomes" id="UP001222325"/>
    </source>
</evidence>
<keyword evidence="3" id="KW-1185">Reference proteome</keyword>
<feature type="compositionally biased region" description="Pro residues" evidence="1">
    <location>
        <begin position="205"/>
        <end position="217"/>
    </location>
</feature>
<feature type="compositionally biased region" description="Pro residues" evidence="1">
    <location>
        <begin position="599"/>
        <end position="609"/>
    </location>
</feature>
<evidence type="ECO:0000313" key="2">
    <source>
        <dbReference type="EMBL" id="KAJ7083184.1"/>
    </source>
</evidence>
<protein>
    <submittedName>
        <fullName evidence="2">Uncharacterized protein</fullName>
    </submittedName>
</protein>
<feature type="compositionally biased region" description="Low complexity" evidence="1">
    <location>
        <begin position="109"/>
        <end position="125"/>
    </location>
</feature>
<name>A0AAD6TZX2_9AGAR</name>
<gene>
    <name evidence="2" type="ORF">B0H15DRAFT_992851</name>
</gene>
<organism evidence="2 3">
    <name type="scientific">Mycena belliarum</name>
    <dbReference type="NCBI Taxonomy" id="1033014"/>
    <lineage>
        <taxon>Eukaryota</taxon>
        <taxon>Fungi</taxon>
        <taxon>Dikarya</taxon>
        <taxon>Basidiomycota</taxon>
        <taxon>Agaricomycotina</taxon>
        <taxon>Agaricomycetes</taxon>
        <taxon>Agaricomycetidae</taxon>
        <taxon>Agaricales</taxon>
        <taxon>Marasmiineae</taxon>
        <taxon>Mycenaceae</taxon>
        <taxon>Mycena</taxon>
    </lineage>
</organism>
<comment type="caution">
    <text evidence="2">The sequence shown here is derived from an EMBL/GenBank/DDBJ whole genome shotgun (WGS) entry which is preliminary data.</text>
</comment>
<dbReference type="AlphaFoldDB" id="A0AAD6TZX2"/>
<dbReference type="EMBL" id="JARJCN010000042">
    <property type="protein sequence ID" value="KAJ7083184.1"/>
    <property type="molecule type" value="Genomic_DNA"/>
</dbReference>
<feature type="region of interest" description="Disordered" evidence="1">
    <location>
        <begin position="109"/>
        <end position="162"/>
    </location>
</feature>